<sequence>MHREHHLSRLPRSLCNVTGLDSVVALFLVAFLQNAAGQKRLQSIVKPRGAVATDDGRCSEIGMSVLQQGGNAIDASVAAALCLGVVSPASSGIGGGAFTVVKIAGGEAIAYDSRETAPLRATENMYGSNPDLKKKGVLSAGVPGELAGLFTAWKQHGKLPWKQLVTPAEKLAEGGFRISKYLYMQLNATRADVLADKGLSELFVSNGQLKKLGTIIHNRKLAFTLKQIAENGPKAWNQINHHGTCHFSIIDSERNAVSMTTTVNGYFGAVMLSPSTGIVLNNQMDDFTIPAKSSGDLNVPPPAPASFIRPGKRPLSSMSPTIVLKDGKVKAVVGASGGANIIAATTEVFLNHFFLNMDPLSSVLAPRIYHQLIPNKISFENLTTVFGDHFEIPKETRVVLEKKGHVLTPMTGATIVQFIVQESDGNAGGMSKLVAVSDPRKGGFPSGY</sequence>
<dbReference type="SUPFAM" id="SSF56235">
    <property type="entry name" value="N-terminal nucleophile aminohydrolases (Ntn hydrolases)"/>
    <property type="match status" value="1"/>
</dbReference>
<dbReference type="InterPro" id="IPR000101">
    <property type="entry name" value="GGT_peptidase"/>
</dbReference>
<dbReference type="Pfam" id="PF01019">
    <property type="entry name" value="G_glu_transpept"/>
    <property type="match status" value="1"/>
</dbReference>
<protein>
    <recommendedName>
        <fullName evidence="3">Gamma-glutamyl transferase</fullName>
    </recommendedName>
</protein>
<gene>
    <name evidence="1" type="ORF">DY000_02011120</name>
</gene>
<dbReference type="PANTHER" id="PTHR11686:SF63">
    <property type="entry name" value="GLUTATHIONE HYDROLASE"/>
    <property type="match status" value="1"/>
</dbReference>
<dbReference type="InterPro" id="IPR043137">
    <property type="entry name" value="GGT_ssub_C"/>
</dbReference>
<dbReference type="Gene3D" id="3.60.20.40">
    <property type="match status" value="1"/>
</dbReference>
<dbReference type="PRINTS" id="PR01210">
    <property type="entry name" value="GGTRANSPTASE"/>
</dbReference>
<dbReference type="PANTHER" id="PTHR11686">
    <property type="entry name" value="GAMMA GLUTAMYL TRANSPEPTIDASE"/>
    <property type="match status" value="1"/>
</dbReference>
<evidence type="ECO:0000313" key="2">
    <source>
        <dbReference type="Proteomes" id="UP000266723"/>
    </source>
</evidence>
<dbReference type="InterPro" id="IPR029055">
    <property type="entry name" value="Ntn_hydrolases_N"/>
</dbReference>
<reference evidence="1 2" key="1">
    <citation type="journal article" date="2020" name="BMC Genomics">
        <title>Intraspecific diversification of the crop wild relative Brassica cretica Lam. using demographic model selection.</title>
        <authorList>
            <person name="Kioukis A."/>
            <person name="Michalopoulou V.A."/>
            <person name="Briers L."/>
            <person name="Pirintsos S."/>
            <person name="Studholme D.J."/>
            <person name="Pavlidis P."/>
            <person name="Sarris P.F."/>
        </authorList>
    </citation>
    <scope>NUCLEOTIDE SEQUENCE [LARGE SCALE GENOMIC DNA]</scope>
    <source>
        <strain evidence="2">cv. PFS-1207/04</strain>
    </source>
</reference>
<evidence type="ECO:0008006" key="3">
    <source>
        <dbReference type="Google" id="ProtNLM"/>
    </source>
</evidence>
<evidence type="ECO:0000313" key="1">
    <source>
        <dbReference type="EMBL" id="KAF3567606.1"/>
    </source>
</evidence>
<organism evidence="1 2">
    <name type="scientific">Brassica cretica</name>
    <name type="common">Mustard</name>
    <dbReference type="NCBI Taxonomy" id="69181"/>
    <lineage>
        <taxon>Eukaryota</taxon>
        <taxon>Viridiplantae</taxon>
        <taxon>Streptophyta</taxon>
        <taxon>Embryophyta</taxon>
        <taxon>Tracheophyta</taxon>
        <taxon>Spermatophyta</taxon>
        <taxon>Magnoliopsida</taxon>
        <taxon>eudicotyledons</taxon>
        <taxon>Gunneridae</taxon>
        <taxon>Pentapetalae</taxon>
        <taxon>rosids</taxon>
        <taxon>malvids</taxon>
        <taxon>Brassicales</taxon>
        <taxon>Brassicaceae</taxon>
        <taxon>Brassiceae</taxon>
        <taxon>Brassica</taxon>
    </lineage>
</organism>
<proteinExistence type="predicted"/>
<name>A0ABQ7D5S2_BRACR</name>
<accession>A0ABQ7D5S2</accession>
<comment type="caution">
    <text evidence="1">The sequence shown here is derived from an EMBL/GenBank/DDBJ whole genome shotgun (WGS) entry which is preliminary data.</text>
</comment>
<keyword evidence="2" id="KW-1185">Reference proteome</keyword>
<dbReference type="EMBL" id="QGKV02000759">
    <property type="protein sequence ID" value="KAF3567606.1"/>
    <property type="molecule type" value="Genomic_DNA"/>
</dbReference>
<dbReference type="Proteomes" id="UP000266723">
    <property type="component" value="Unassembled WGS sequence"/>
</dbReference>